<dbReference type="PANTHER" id="PTHR11215:SF1">
    <property type="entry name" value="MYG1 EXONUCLEASE"/>
    <property type="match status" value="1"/>
</dbReference>
<evidence type="ECO:0000256" key="1">
    <source>
        <dbReference type="ARBA" id="ARBA00010105"/>
    </source>
</evidence>
<dbReference type="EMBL" id="JARK01001642">
    <property type="protein sequence ID" value="EYB85036.1"/>
    <property type="molecule type" value="Genomic_DNA"/>
</dbReference>
<keyword evidence="3" id="KW-1133">Transmembrane helix</keyword>
<evidence type="ECO:0000313" key="4">
    <source>
        <dbReference type="EMBL" id="EYB85036.1"/>
    </source>
</evidence>
<dbReference type="InterPro" id="IPR003226">
    <property type="entry name" value="MYG1_exonuclease"/>
</dbReference>
<evidence type="ECO:0000256" key="3">
    <source>
        <dbReference type="SAM" id="Phobius"/>
    </source>
</evidence>
<accession>A0A016S3N6</accession>
<dbReference type="Pfam" id="PF03690">
    <property type="entry name" value="MYG1_exonuc"/>
    <property type="match status" value="1"/>
</dbReference>
<feature type="region of interest" description="Disordered" evidence="2">
    <location>
        <begin position="127"/>
        <end position="210"/>
    </location>
</feature>
<evidence type="ECO:0000313" key="5">
    <source>
        <dbReference type="Proteomes" id="UP000024635"/>
    </source>
</evidence>
<dbReference type="GO" id="GO:0005737">
    <property type="term" value="C:cytoplasm"/>
    <property type="evidence" value="ECO:0007669"/>
    <property type="project" value="TreeGrafter"/>
</dbReference>
<feature type="transmembrane region" description="Helical" evidence="3">
    <location>
        <begin position="67"/>
        <end position="88"/>
    </location>
</feature>
<feature type="compositionally biased region" description="Polar residues" evidence="2">
    <location>
        <begin position="154"/>
        <end position="177"/>
    </location>
</feature>
<sequence length="210" mass="22522">MPLPRAWRGLRDDELSGVSGIDGCIFTHMTGFIGGNKTLEGAVEMARKAIEIGDAEKIAMDDRLAKIAGGAAITATVVGVGAAATYICTKQLRTIRRQNEGVSHALETLSSEVYALRREIAELKNHENGVVPRTPSKNRNRVRSTVEGGGGDAPSTSSRQSPQYGRVASYQSMTSDTDYADAEEEWDNEAGDGQRTKQPLAAPLPPMVSF</sequence>
<dbReference type="PANTHER" id="PTHR11215">
    <property type="entry name" value="METAL DEPENDENT HYDROLASE - RELATED"/>
    <property type="match status" value="1"/>
</dbReference>
<comment type="similarity">
    <text evidence="1">Belongs to the MYG1 family.</text>
</comment>
<dbReference type="Proteomes" id="UP000024635">
    <property type="component" value="Unassembled WGS sequence"/>
</dbReference>
<dbReference type="OrthoDB" id="10265310at2759"/>
<dbReference type="GO" id="GO:0005634">
    <property type="term" value="C:nucleus"/>
    <property type="evidence" value="ECO:0007669"/>
    <property type="project" value="TreeGrafter"/>
</dbReference>
<organism evidence="4 5">
    <name type="scientific">Ancylostoma ceylanicum</name>
    <dbReference type="NCBI Taxonomy" id="53326"/>
    <lineage>
        <taxon>Eukaryota</taxon>
        <taxon>Metazoa</taxon>
        <taxon>Ecdysozoa</taxon>
        <taxon>Nematoda</taxon>
        <taxon>Chromadorea</taxon>
        <taxon>Rhabditida</taxon>
        <taxon>Rhabditina</taxon>
        <taxon>Rhabditomorpha</taxon>
        <taxon>Strongyloidea</taxon>
        <taxon>Ancylostomatidae</taxon>
        <taxon>Ancylostomatinae</taxon>
        <taxon>Ancylostoma</taxon>
    </lineage>
</organism>
<feature type="compositionally biased region" description="Acidic residues" evidence="2">
    <location>
        <begin position="178"/>
        <end position="190"/>
    </location>
</feature>
<keyword evidence="3" id="KW-0812">Transmembrane</keyword>
<proteinExistence type="inferred from homology"/>
<keyword evidence="5" id="KW-1185">Reference proteome</keyword>
<gene>
    <name evidence="4" type="primary">Acey_s0306.g2013</name>
    <name evidence="4" type="synonym">Acey-C27H6.8</name>
    <name evidence="4" type="ORF">Y032_0306g2013</name>
</gene>
<comment type="caution">
    <text evidence="4">The sequence shown here is derived from an EMBL/GenBank/DDBJ whole genome shotgun (WGS) entry which is preliminary data.</text>
</comment>
<reference evidence="5" key="1">
    <citation type="journal article" date="2015" name="Nat. Genet.">
        <title>The genome and transcriptome of the zoonotic hookworm Ancylostoma ceylanicum identify infection-specific gene families.</title>
        <authorList>
            <person name="Schwarz E.M."/>
            <person name="Hu Y."/>
            <person name="Antoshechkin I."/>
            <person name="Miller M.M."/>
            <person name="Sternberg P.W."/>
            <person name="Aroian R.V."/>
        </authorList>
    </citation>
    <scope>NUCLEOTIDE SEQUENCE</scope>
    <source>
        <strain evidence="5">HY135</strain>
    </source>
</reference>
<keyword evidence="3" id="KW-0472">Membrane</keyword>
<protein>
    <submittedName>
        <fullName evidence="4">Uncharacterized protein</fullName>
    </submittedName>
</protein>
<dbReference type="AlphaFoldDB" id="A0A016S3N6"/>
<name>A0A016S3N6_9BILA</name>
<evidence type="ECO:0000256" key="2">
    <source>
        <dbReference type="SAM" id="MobiDB-lite"/>
    </source>
</evidence>